<dbReference type="Gene3D" id="3.10.490.10">
    <property type="entry name" value="Gamma-glutamyl cyclotransferase-like"/>
    <property type="match status" value="2"/>
</dbReference>
<feature type="domain" description="Gamma-glutamylcyclotransferase AIG2-like" evidence="2">
    <location>
        <begin position="5"/>
        <end position="122"/>
    </location>
</feature>
<dbReference type="Pfam" id="PF13772">
    <property type="entry name" value="AIG2_2"/>
    <property type="match status" value="1"/>
</dbReference>
<organism evidence="3 4">
    <name type="scientific">Alkalibacillus filiformis</name>
    <dbReference type="NCBI Taxonomy" id="200990"/>
    <lineage>
        <taxon>Bacteria</taxon>
        <taxon>Bacillati</taxon>
        <taxon>Bacillota</taxon>
        <taxon>Bacilli</taxon>
        <taxon>Bacillales</taxon>
        <taxon>Bacillaceae</taxon>
        <taxon>Alkalibacillus</taxon>
    </lineage>
</organism>
<evidence type="ECO:0000256" key="1">
    <source>
        <dbReference type="ARBA" id="ARBA00023239"/>
    </source>
</evidence>
<dbReference type="InterPro" id="IPR009288">
    <property type="entry name" value="AIG2-like_dom"/>
</dbReference>
<protein>
    <submittedName>
        <fullName evidence="3">Gamma-glutamylcyclotransferase (GGCT)/AIG2-like uncharacterized protein YtfP</fullName>
    </submittedName>
</protein>
<dbReference type="InterPro" id="IPR013024">
    <property type="entry name" value="GGCT-like"/>
</dbReference>
<proteinExistence type="predicted"/>
<gene>
    <name evidence="3" type="ORF">J2R98_000181</name>
</gene>
<keyword evidence="4" id="KW-1185">Reference proteome</keyword>
<dbReference type="CDD" id="cd06661">
    <property type="entry name" value="GGCT_like"/>
    <property type="match status" value="2"/>
</dbReference>
<dbReference type="InterPro" id="IPR036568">
    <property type="entry name" value="GGCT-like_sf"/>
</dbReference>
<keyword evidence="1" id="KW-0456">Lyase</keyword>
<dbReference type="RefSeq" id="WP_307065173.1">
    <property type="nucleotide sequence ID" value="NZ_JAUSUP010000001.1"/>
</dbReference>
<dbReference type="Proteomes" id="UP001236723">
    <property type="component" value="Unassembled WGS sequence"/>
</dbReference>
<dbReference type="EMBL" id="JAUSUP010000001">
    <property type="protein sequence ID" value="MDQ0350378.1"/>
    <property type="molecule type" value="Genomic_DNA"/>
</dbReference>
<reference evidence="3 4" key="1">
    <citation type="submission" date="2023-07" db="EMBL/GenBank/DDBJ databases">
        <title>Genomic Encyclopedia of Type Strains, Phase IV (KMG-IV): sequencing the most valuable type-strain genomes for metagenomic binning, comparative biology and taxonomic classification.</title>
        <authorList>
            <person name="Goeker M."/>
        </authorList>
    </citation>
    <scope>NUCLEOTIDE SEQUENCE [LARGE SCALE GENOMIC DNA]</scope>
    <source>
        <strain evidence="3 4">DSM 15448</strain>
    </source>
</reference>
<dbReference type="PANTHER" id="PTHR12935:SF0">
    <property type="entry name" value="GAMMA-GLUTAMYLCYCLOTRANSFERASE"/>
    <property type="match status" value="1"/>
</dbReference>
<dbReference type="PANTHER" id="PTHR12935">
    <property type="entry name" value="GAMMA-GLUTAMYLCYCLOTRANSFERASE"/>
    <property type="match status" value="1"/>
</dbReference>
<evidence type="ECO:0000313" key="4">
    <source>
        <dbReference type="Proteomes" id="UP001236723"/>
    </source>
</evidence>
<dbReference type="Pfam" id="PF06094">
    <property type="entry name" value="GGACT"/>
    <property type="match status" value="1"/>
</dbReference>
<dbReference type="SUPFAM" id="SSF110857">
    <property type="entry name" value="Gamma-glutamyl cyclotransferase-like"/>
    <property type="match status" value="2"/>
</dbReference>
<evidence type="ECO:0000259" key="2">
    <source>
        <dbReference type="Pfam" id="PF06094"/>
    </source>
</evidence>
<name>A0ABU0DPJ7_9BACI</name>
<accession>A0ABU0DPJ7</accession>
<dbReference type="InterPro" id="IPR017939">
    <property type="entry name" value="G-Glutamylcylcotransferase"/>
</dbReference>
<sequence>MEQYVFVYGTLLYNERNHRLIEGSHCLAKETWVTGRLVDTTNGYPALVLDSDQTVYGEVYSVTSELLEKIDELEGYMPGGDSHYERKVIEVKTDFGTLEAYTYYYESWKAEGLDEVPFGDWRLDQQLKGNVPYYFAYGSCMDDERINLAGKLEEFDRLGVGHLDGYELQFTVNRPDGGRADIVEAEGEAVEGVVYEITEAARDYLYEREGVHSEMYRPAIVDVKFRGDLVPMLTFIVIDKKDEIAPPDHYLTEILRGGAPDVSEEYLERVRLRARKLLQE</sequence>
<comment type="caution">
    <text evidence="3">The sequence shown here is derived from an EMBL/GenBank/DDBJ whole genome shotgun (WGS) entry which is preliminary data.</text>
</comment>
<evidence type="ECO:0000313" key="3">
    <source>
        <dbReference type="EMBL" id="MDQ0350378.1"/>
    </source>
</evidence>